<dbReference type="Proteomes" id="UP001144256">
    <property type="component" value="Unassembled WGS sequence"/>
</dbReference>
<dbReference type="EMBL" id="BRLB01000003">
    <property type="protein sequence ID" value="GKX29211.1"/>
    <property type="molecule type" value="Genomic_DNA"/>
</dbReference>
<gene>
    <name evidence="1" type="ORF">SH1V18_16910</name>
</gene>
<comment type="caution">
    <text evidence="1">The sequence shown here is derived from an EMBL/GenBank/DDBJ whole genome shotgun (WGS) entry which is preliminary data.</text>
</comment>
<proteinExistence type="predicted"/>
<name>A0A9W5YAP4_9FIRM</name>
<dbReference type="RefSeq" id="WP_281814540.1">
    <property type="nucleotide sequence ID" value="NZ_BRLB01000003.1"/>
</dbReference>
<accession>A0A9W5YAP4</accession>
<protein>
    <submittedName>
        <fullName evidence="1">Uncharacterized protein</fullName>
    </submittedName>
</protein>
<keyword evidence="2" id="KW-1185">Reference proteome</keyword>
<organism evidence="1 2">
    <name type="scientific">Vallitalea longa</name>
    <dbReference type="NCBI Taxonomy" id="2936439"/>
    <lineage>
        <taxon>Bacteria</taxon>
        <taxon>Bacillati</taxon>
        <taxon>Bacillota</taxon>
        <taxon>Clostridia</taxon>
        <taxon>Lachnospirales</taxon>
        <taxon>Vallitaleaceae</taxon>
        <taxon>Vallitalea</taxon>
    </lineage>
</organism>
<dbReference type="AlphaFoldDB" id="A0A9W5YAP4"/>
<evidence type="ECO:0000313" key="2">
    <source>
        <dbReference type="Proteomes" id="UP001144256"/>
    </source>
</evidence>
<reference evidence="1" key="1">
    <citation type="submission" date="2022-06" db="EMBL/GenBank/DDBJ databases">
        <title>Vallitalea longa sp. nov., an anaerobic bacterium isolated from marine sediment.</title>
        <authorList>
            <person name="Hirano S."/>
            <person name="Terahara T."/>
            <person name="Mori K."/>
            <person name="Hamada M."/>
            <person name="Matsumoto R."/>
            <person name="Kobayashi T."/>
        </authorList>
    </citation>
    <scope>NUCLEOTIDE SEQUENCE</scope>
    <source>
        <strain evidence="1">SH18-1</strain>
    </source>
</reference>
<evidence type="ECO:0000313" key="1">
    <source>
        <dbReference type="EMBL" id="GKX29211.1"/>
    </source>
</evidence>
<sequence length="41" mass="4863">MQNKDSLDEEIIMKALSRLSRDQLFQLYSIIIGMITYNKNK</sequence>